<dbReference type="KEGG" id="cre:CHLRE_06g260650v5"/>
<dbReference type="InParanoid" id="A0A2K3DMM9"/>
<feature type="region of interest" description="Disordered" evidence="1">
    <location>
        <begin position="440"/>
        <end position="460"/>
    </location>
</feature>
<evidence type="ECO:0000259" key="3">
    <source>
        <dbReference type="Pfam" id="PF25072"/>
    </source>
</evidence>
<dbReference type="Gramene" id="PNW81796">
    <property type="protein sequence ID" value="PNW81796"/>
    <property type="gene ID" value="CHLRE_06g260650v5"/>
</dbReference>
<proteinExistence type="predicted"/>
<dbReference type="PaxDb" id="3055-EDP08304"/>
<dbReference type="RefSeq" id="XP_042923494.1">
    <property type="nucleotide sequence ID" value="XM_043062788.1"/>
</dbReference>
<evidence type="ECO:0000313" key="4">
    <source>
        <dbReference type="EMBL" id="PNW81796.1"/>
    </source>
</evidence>
<dbReference type="STRING" id="3055.A0A2K3DMM9"/>
<keyword evidence="2" id="KW-0732">Signal</keyword>
<evidence type="ECO:0000256" key="1">
    <source>
        <dbReference type="SAM" id="MobiDB-lite"/>
    </source>
</evidence>
<reference evidence="4 5" key="1">
    <citation type="journal article" date="2007" name="Science">
        <title>The Chlamydomonas genome reveals the evolution of key animal and plant functions.</title>
        <authorList>
            <person name="Merchant S.S."/>
            <person name="Prochnik S.E."/>
            <person name="Vallon O."/>
            <person name="Harris E.H."/>
            <person name="Karpowicz S.J."/>
            <person name="Witman G.B."/>
            <person name="Terry A."/>
            <person name="Salamov A."/>
            <person name="Fritz-Laylin L.K."/>
            <person name="Marechal-Drouard L."/>
            <person name="Marshall W.F."/>
            <person name="Qu L.H."/>
            <person name="Nelson D.R."/>
            <person name="Sanderfoot A.A."/>
            <person name="Spalding M.H."/>
            <person name="Kapitonov V.V."/>
            <person name="Ren Q."/>
            <person name="Ferris P."/>
            <person name="Lindquist E."/>
            <person name="Shapiro H."/>
            <person name="Lucas S.M."/>
            <person name="Grimwood J."/>
            <person name="Schmutz J."/>
            <person name="Cardol P."/>
            <person name="Cerutti H."/>
            <person name="Chanfreau G."/>
            <person name="Chen C.L."/>
            <person name="Cognat V."/>
            <person name="Croft M.T."/>
            <person name="Dent R."/>
            <person name="Dutcher S."/>
            <person name="Fernandez E."/>
            <person name="Fukuzawa H."/>
            <person name="Gonzalez-Ballester D."/>
            <person name="Gonzalez-Halphen D."/>
            <person name="Hallmann A."/>
            <person name="Hanikenne M."/>
            <person name="Hippler M."/>
            <person name="Inwood W."/>
            <person name="Jabbari K."/>
            <person name="Kalanon M."/>
            <person name="Kuras R."/>
            <person name="Lefebvre P.A."/>
            <person name="Lemaire S.D."/>
            <person name="Lobanov A.V."/>
            <person name="Lohr M."/>
            <person name="Manuell A."/>
            <person name="Meier I."/>
            <person name="Mets L."/>
            <person name="Mittag M."/>
            <person name="Mittelmeier T."/>
            <person name="Moroney J.V."/>
            <person name="Moseley J."/>
            <person name="Napoli C."/>
            <person name="Nedelcu A.M."/>
            <person name="Niyogi K."/>
            <person name="Novoselov S.V."/>
            <person name="Paulsen I.T."/>
            <person name="Pazour G."/>
            <person name="Purton S."/>
            <person name="Ral J.P."/>
            <person name="Riano-Pachon D.M."/>
            <person name="Riekhof W."/>
            <person name="Rymarquis L."/>
            <person name="Schroda M."/>
            <person name="Stern D."/>
            <person name="Umen J."/>
            <person name="Willows R."/>
            <person name="Wilson N."/>
            <person name="Zimmer S.L."/>
            <person name="Allmer J."/>
            <person name="Balk J."/>
            <person name="Bisova K."/>
            <person name="Chen C.J."/>
            <person name="Elias M."/>
            <person name="Gendler K."/>
            <person name="Hauser C."/>
            <person name="Lamb M.R."/>
            <person name="Ledford H."/>
            <person name="Long J.C."/>
            <person name="Minagawa J."/>
            <person name="Page M.D."/>
            <person name="Pan J."/>
            <person name="Pootakham W."/>
            <person name="Roje S."/>
            <person name="Rose A."/>
            <person name="Stahlberg E."/>
            <person name="Terauchi A.M."/>
            <person name="Yang P."/>
            <person name="Ball S."/>
            <person name="Bowler C."/>
            <person name="Dieckmann C.L."/>
            <person name="Gladyshev V.N."/>
            <person name="Green P."/>
            <person name="Jorgensen R."/>
            <person name="Mayfield S."/>
            <person name="Mueller-Roeber B."/>
            <person name="Rajamani S."/>
            <person name="Sayre R.T."/>
            <person name="Brokstein P."/>
            <person name="Dubchak I."/>
            <person name="Goodstein D."/>
            <person name="Hornick L."/>
            <person name="Huang Y.W."/>
            <person name="Jhaveri J."/>
            <person name="Luo Y."/>
            <person name="Martinez D."/>
            <person name="Ngau W.C."/>
            <person name="Otillar B."/>
            <person name="Poliakov A."/>
            <person name="Porter A."/>
            <person name="Szajkowski L."/>
            <person name="Werner G."/>
            <person name="Zhou K."/>
            <person name="Grigoriev I.V."/>
            <person name="Rokhsar D.S."/>
            <person name="Grossman A.R."/>
        </authorList>
    </citation>
    <scope>NUCLEOTIDE SEQUENCE [LARGE SCALE GENOMIC DNA]</scope>
    <source>
        <strain evidence="5">CC-503</strain>
    </source>
</reference>
<keyword evidence="5" id="KW-1185">Reference proteome</keyword>
<dbReference type="Pfam" id="PF25072">
    <property type="entry name" value="DUF7796"/>
    <property type="match status" value="1"/>
</dbReference>
<dbReference type="PANTHER" id="PTHR31362:SF0">
    <property type="entry name" value="EXOSTOSIN DOMAIN-CONTAINING PROTEIN-RELATED"/>
    <property type="match status" value="1"/>
</dbReference>
<gene>
    <name evidence="4" type="ORF">CHLRE_06g260650v5</name>
</gene>
<feature type="domain" description="DUF7796" evidence="3">
    <location>
        <begin position="587"/>
        <end position="689"/>
    </location>
</feature>
<feature type="signal peptide" evidence="2">
    <location>
        <begin position="1"/>
        <end position="23"/>
    </location>
</feature>
<evidence type="ECO:0000313" key="5">
    <source>
        <dbReference type="Proteomes" id="UP000006906"/>
    </source>
</evidence>
<feature type="chain" id="PRO_5014474568" description="DUF7796 domain-containing protein" evidence="2">
    <location>
        <begin position="24"/>
        <end position="735"/>
    </location>
</feature>
<dbReference type="Pfam" id="PF03385">
    <property type="entry name" value="STELLO"/>
    <property type="match status" value="1"/>
</dbReference>
<sequence length="735" mass="80826">MRSLTPVTLLLLFLLAATAYGSALEALWRHPIVGAGATSGELYIATRHRRFSTELLPKDLTAVVVRETVANCSHWIVTTTINSASPNLQNLASFPGWCKCVVLDHKSPPGFNLTGPGVVVLTVAEQEKLVERWAVAGRTPWNHFGRKNLGLMYAVLHGAEFIFDTDDDNFVLDGDAKFLPRSTKLPEGWTLNTPTTGATVFNPYPHWGVDTWPRGFPLTQITNVTTRTGVRPAASTNAPALPPRVCALQSLANADPDVDALYRLTGGLPLYFPPQRAWLAYPAGTYAPFNAQATLFDARALSAALALPVTVHGRVSDIWRSYIMQRAMWDLGCGLAFADPWVTQYRNAHKYLKDFSSELDLYLKTEGLLVVLNGLAFPPDWRFASPDAQLAGRVLALYVALYEHGLLEVEDVLMVHAYLSDLGALSQNEIDFALRVNDLSQPQQPQPQNGQQQQQQQAAGGSQLLPALVPTSPRPPAPAHRAAVCVTGMFRAGPFLYPWHVTHVLSYLGMPYDVYVSTPDLPGAFPSSSDYTYFLQPHQVVHANYSRVDALLALPGWESTGFKGVHSPGKWLRQIMDMSTCLEAVLASNITYTHAARLRADTVLTNPLPVPPAELGPRDVVVPNNEGYGGVNDRIAYGSLEGMKAYLSLVESVPGFLSQGGRLANAESALQAHLNARGAAIQLRPLQPCRVRNYTSGRFVCDYWDHKTFQVCRDICDAWHAEVAQPAVRHRRRRI</sequence>
<dbReference type="PANTHER" id="PTHR31362">
    <property type="entry name" value="GLYCOSYLTRANSFERASE STELLO1-RELATED"/>
    <property type="match status" value="1"/>
</dbReference>
<dbReference type="AlphaFoldDB" id="A0A2K3DMM9"/>
<evidence type="ECO:0000256" key="2">
    <source>
        <dbReference type="SAM" id="SignalP"/>
    </source>
</evidence>
<dbReference type="InterPro" id="IPR056698">
    <property type="entry name" value="DUF7796"/>
</dbReference>
<dbReference type="InterPro" id="IPR005049">
    <property type="entry name" value="STL-like"/>
</dbReference>
<dbReference type="EMBL" id="CM008967">
    <property type="protein sequence ID" value="PNW81796.1"/>
    <property type="molecule type" value="Genomic_DNA"/>
</dbReference>
<dbReference type="Proteomes" id="UP000006906">
    <property type="component" value="Chromosome 6"/>
</dbReference>
<dbReference type="ExpressionAtlas" id="A0A2K3DMM9">
    <property type="expression patterns" value="baseline and differential"/>
</dbReference>
<dbReference type="GeneID" id="5722042"/>
<name>A0A2K3DMM9_CHLRE</name>
<accession>A0A2K3DMM9</accession>
<organism evidence="4 5">
    <name type="scientific">Chlamydomonas reinhardtii</name>
    <name type="common">Chlamydomonas smithii</name>
    <dbReference type="NCBI Taxonomy" id="3055"/>
    <lineage>
        <taxon>Eukaryota</taxon>
        <taxon>Viridiplantae</taxon>
        <taxon>Chlorophyta</taxon>
        <taxon>core chlorophytes</taxon>
        <taxon>Chlorophyceae</taxon>
        <taxon>CS clade</taxon>
        <taxon>Chlamydomonadales</taxon>
        <taxon>Chlamydomonadaceae</taxon>
        <taxon>Chlamydomonas</taxon>
    </lineage>
</organism>
<protein>
    <recommendedName>
        <fullName evidence="3">DUF7796 domain-containing protein</fullName>
    </recommendedName>
</protein>
<dbReference type="OrthoDB" id="529438at2759"/>